<feature type="region of interest" description="Disordered" evidence="2">
    <location>
        <begin position="75"/>
        <end position="100"/>
    </location>
</feature>
<evidence type="ECO:0000313" key="3">
    <source>
        <dbReference type="EMBL" id="KAF2802579.1"/>
    </source>
</evidence>
<organism evidence="3">
    <name type="scientific">Mytilinidion resinicola</name>
    <dbReference type="NCBI Taxonomy" id="574789"/>
    <lineage>
        <taxon>Eukaryota</taxon>
        <taxon>Fungi</taxon>
        <taxon>Dikarya</taxon>
        <taxon>Ascomycota</taxon>
        <taxon>Pezizomycotina</taxon>
        <taxon>Dothideomycetes</taxon>
        <taxon>Pleosporomycetidae</taxon>
        <taxon>Mytilinidiales</taxon>
        <taxon>Mytilinidiaceae</taxon>
        <taxon>Mytilinidion</taxon>
    </lineage>
</organism>
<protein>
    <submittedName>
        <fullName evidence="3 5">Uncharacterized protein</fullName>
    </submittedName>
</protein>
<feature type="region of interest" description="Disordered" evidence="2">
    <location>
        <begin position="1"/>
        <end position="21"/>
    </location>
</feature>
<feature type="compositionally biased region" description="Low complexity" evidence="2">
    <location>
        <begin position="982"/>
        <end position="1005"/>
    </location>
</feature>
<dbReference type="Proteomes" id="UP000504636">
    <property type="component" value="Unplaced"/>
</dbReference>
<feature type="region of interest" description="Disordered" evidence="2">
    <location>
        <begin position="787"/>
        <end position="861"/>
    </location>
</feature>
<dbReference type="AlphaFoldDB" id="A0A6A6Y1R3"/>
<feature type="compositionally biased region" description="Polar residues" evidence="2">
    <location>
        <begin position="746"/>
        <end position="759"/>
    </location>
</feature>
<evidence type="ECO:0000313" key="4">
    <source>
        <dbReference type="Proteomes" id="UP000504636"/>
    </source>
</evidence>
<evidence type="ECO:0000313" key="5">
    <source>
        <dbReference type="RefSeq" id="XP_033569543.1"/>
    </source>
</evidence>
<dbReference type="EMBL" id="MU003722">
    <property type="protein sequence ID" value="KAF2802579.1"/>
    <property type="molecule type" value="Genomic_DNA"/>
</dbReference>
<feature type="compositionally biased region" description="Low complexity" evidence="2">
    <location>
        <begin position="528"/>
        <end position="537"/>
    </location>
</feature>
<feature type="compositionally biased region" description="Basic and acidic residues" evidence="2">
    <location>
        <begin position="675"/>
        <end position="684"/>
    </location>
</feature>
<evidence type="ECO:0000256" key="1">
    <source>
        <dbReference type="SAM" id="Coils"/>
    </source>
</evidence>
<keyword evidence="4" id="KW-1185">Reference proteome</keyword>
<reference evidence="3 5" key="1">
    <citation type="journal article" date="2020" name="Stud. Mycol.">
        <title>101 Dothideomycetes genomes: a test case for predicting lifestyles and emergence of pathogens.</title>
        <authorList>
            <person name="Haridas S."/>
            <person name="Albert R."/>
            <person name="Binder M."/>
            <person name="Bloem J."/>
            <person name="Labutti K."/>
            <person name="Salamov A."/>
            <person name="Andreopoulos B."/>
            <person name="Baker S."/>
            <person name="Barry K."/>
            <person name="Bills G."/>
            <person name="Bluhm B."/>
            <person name="Cannon C."/>
            <person name="Castanera R."/>
            <person name="Culley D."/>
            <person name="Daum C."/>
            <person name="Ezra D."/>
            <person name="Gonzalez J."/>
            <person name="Henrissat B."/>
            <person name="Kuo A."/>
            <person name="Liang C."/>
            <person name="Lipzen A."/>
            <person name="Lutzoni F."/>
            <person name="Magnuson J."/>
            <person name="Mondo S."/>
            <person name="Nolan M."/>
            <person name="Ohm R."/>
            <person name="Pangilinan J."/>
            <person name="Park H.-J."/>
            <person name="Ramirez L."/>
            <person name="Alfaro M."/>
            <person name="Sun H."/>
            <person name="Tritt A."/>
            <person name="Yoshinaga Y."/>
            <person name="Zwiers L.-H."/>
            <person name="Turgeon B."/>
            <person name="Goodwin S."/>
            <person name="Spatafora J."/>
            <person name="Crous P."/>
            <person name="Grigoriev I."/>
        </authorList>
    </citation>
    <scope>NUCLEOTIDE SEQUENCE</scope>
    <source>
        <strain evidence="3 5">CBS 304.34</strain>
    </source>
</reference>
<feature type="compositionally biased region" description="Polar residues" evidence="2">
    <location>
        <begin position="1"/>
        <end position="19"/>
    </location>
</feature>
<dbReference type="GeneID" id="54467889"/>
<name>A0A6A6Y1R3_9PEZI</name>
<feature type="coiled-coil region" evidence="1">
    <location>
        <begin position="379"/>
        <end position="428"/>
    </location>
</feature>
<reference evidence="5" key="2">
    <citation type="submission" date="2020-04" db="EMBL/GenBank/DDBJ databases">
        <authorList>
            <consortium name="NCBI Genome Project"/>
        </authorList>
    </citation>
    <scope>NUCLEOTIDE SEQUENCE</scope>
    <source>
        <strain evidence="5">CBS 304.34</strain>
    </source>
</reference>
<feature type="region of interest" description="Disordered" evidence="2">
    <location>
        <begin position="612"/>
        <end position="684"/>
    </location>
</feature>
<feature type="region of interest" description="Disordered" evidence="2">
    <location>
        <begin position="517"/>
        <end position="597"/>
    </location>
</feature>
<evidence type="ECO:0000256" key="2">
    <source>
        <dbReference type="SAM" id="MobiDB-lite"/>
    </source>
</evidence>
<feature type="coiled-coil region" evidence="1">
    <location>
        <begin position="39"/>
        <end position="73"/>
    </location>
</feature>
<dbReference type="RefSeq" id="XP_033569543.1">
    <property type="nucleotide sequence ID" value="XM_033726996.1"/>
</dbReference>
<feature type="region of interest" description="Disordered" evidence="2">
    <location>
        <begin position="1166"/>
        <end position="1191"/>
    </location>
</feature>
<gene>
    <name evidence="3 5" type="ORF">BDZ99DRAFT_550857</name>
</gene>
<feature type="compositionally biased region" description="Basic and acidic residues" evidence="2">
    <location>
        <begin position="75"/>
        <end position="90"/>
    </location>
</feature>
<sequence>MAPINSAAQSTAVPSNASSYRDRNQAILARSARLVKTSCESTTDLLRRLQSKLDRKKSQIRDLEAKLAACREATPHAHLAQDDNDVHRTQGPESADQISHSPLSDVTFEFEFEARLASCATRAESLGYKSLAQLSRTLQRSLASVSRRQHAKILDYENRIARIKEGQEPFRTLPTGGQAFRDVEGRVARIEEDLYNDEEWSYSSLLAEVSNAANPVHRHHLGLAHITSLDDRFAALEDVQYSLRKTTAEVNAGFVHKDHLRDNQYLKNLESRVNETAKVASDTKAELTEAKRALRKDHDSDKEAAEKVNEQIKGISGRVHDLDYVCIKKRSPELTSLQNDVSKLKADIARPLIGRSEFDALNQNSANNSAAIRIMHTDIQGLQTTITSLSDNVSKLEDTSLSSSSTCISALRADAKKAKHLAESLKTQMEGMVDKGLEAAKKRIDAEIAKSSAAVARLDEFLKQAEANRAQDIKTAVREHLSSADYRASLSATIADKVAEALAVFMLAQEQKMMRQIEPRDTTEHSQTSTNSVSNVVPAQSTPETGLQPVDDRQSHRDEDEDVEEATGQGETESDLTGIGANIDAPPAAPELGSSSAALSSDSVVDLGGFKRRSVGGAEGQTDRNGDEPVAEPTDAVGNGISGTQTSQPNHSAGNAPQSAPDLQHLGTFGGATESTEHVQSDRPFVEDVEMDGYQPPSNSGVKMRPVGFPRAVPPGTHVGPAGGQVPAHQGSNSTIPPTAPASARANRNFQVGLSNLSDNPRKVAMPAQPPTISDRVQDVMEYEPTLTVETKDGDGDMDLPDESRDADGDEEMGGRLGLVDGHVHSPTPPQALLTDRQDVPRHSPNFAPPPNSISGDQPRRTRRRYVLHPTITPLPIPGDPFPSARLEGLTDYFNVILRARKAHNGGLTMTDGELAFFIKKAENDVACDARTEDDYREKIKEKVETYGTTITDQARWLDLAVHARKMFLERSQPASGPPVATQTSSSTRSTPIPSTLSTSTLASPFTGASNPPVVSSFVQPLHPATAISPPASSLVPNSQDDVPMDEGAVPDTGISDQAVPPRVKPIPVEQIPGLGPVLPSWLELSREHADVRQTYLTMLYRSHERNNREDLHRGERLFNESDLIDFSVGMEASIYKDFLTDYGEQIELYKGVIDWEIDQPWENHKRGTQRKRDEARRAKRKQEKEQKVAEDAAKLLKAQEEEHLRNKEAAEAFWTQGVERDSD</sequence>
<feature type="compositionally biased region" description="Polar residues" evidence="2">
    <location>
        <begin position="642"/>
        <end position="658"/>
    </location>
</feature>
<feature type="region of interest" description="Disordered" evidence="2">
    <location>
        <begin position="969"/>
        <end position="1005"/>
    </location>
</feature>
<proteinExistence type="predicted"/>
<reference evidence="5" key="3">
    <citation type="submission" date="2025-04" db="UniProtKB">
        <authorList>
            <consortium name="RefSeq"/>
        </authorList>
    </citation>
    <scope>IDENTIFICATION</scope>
    <source>
        <strain evidence="5">CBS 304.34</strain>
    </source>
</reference>
<accession>A0A6A6Y1R3</accession>
<feature type="region of interest" description="Disordered" evidence="2">
    <location>
        <begin position="712"/>
        <end position="775"/>
    </location>
</feature>
<keyword evidence="1" id="KW-0175">Coiled coil</keyword>
<dbReference type="OrthoDB" id="10674900at2759"/>